<dbReference type="SUPFAM" id="SSF103491">
    <property type="entry name" value="Preprotein translocase SecY subunit"/>
    <property type="match status" value="1"/>
</dbReference>
<feature type="transmembrane region" description="Helical" evidence="10">
    <location>
        <begin position="34"/>
        <end position="56"/>
    </location>
</feature>
<dbReference type="OMA" id="MIGTWKE"/>
<evidence type="ECO:0000256" key="5">
    <source>
        <dbReference type="ARBA" id="ARBA00022927"/>
    </source>
</evidence>
<keyword evidence="5" id="KW-0653">Protein transport</keyword>
<organism evidence="12 13">
    <name type="scientific">Paramecium tetraurelia</name>
    <dbReference type="NCBI Taxonomy" id="5888"/>
    <lineage>
        <taxon>Eukaryota</taxon>
        <taxon>Sar</taxon>
        <taxon>Alveolata</taxon>
        <taxon>Ciliophora</taxon>
        <taxon>Intramacronucleata</taxon>
        <taxon>Oligohymenophorea</taxon>
        <taxon>Peniculida</taxon>
        <taxon>Parameciidae</taxon>
        <taxon>Paramecium</taxon>
    </lineage>
</organism>
<evidence type="ECO:0000256" key="2">
    <source>
        <dbReference type="ARBA" id="ARBA00005751"/>
    </source>
</evidence>
<evidence type="ECO:0000256" key="1">
    <source>
        <dbReference type="ARBA" id="ARBA00004127"/>
    </source>
</evidence>
<dbReference type="PIRSF" id="PIRSF004557">
    <property type="entry name" value="SecY"/>
    <property type="match status" value="1"/>
</dbReference>
<feature type="transmembrane region" description="Helical" evidence="10">
    <location>
        <begin position="76"/>
        <end position="97"/>
    </location>
</feature>
<evidence type="ECO:0000313" key="13">
    <source>
        <dbReference type="Proteomes" id="UP000000600"/>
    </source>
</evidence>
<accession>A0E6W7</accession>
<evidence type="ECO:0000256" key="9">
    <source>
        <dbReference type="RuleBase" id="RU004349"/>
    </source>
</evidence>
<dbReference type="FunFam" id="1.10.3370.10:FF:000009">
    <property type="entry name" value="Pretranslocation protein, alpha subunit, putative"/>
    <property type="match status" value="1"/>
</dbReference>
<dbReference type="InterPro" id="IPR023201">
    <property type="entry name" value="SecY_dom_sf"/>
</dbReference>
<dbReference type="NCBIfam" id="NF006341">
    <property type="entry name" value="PRK08568.1-5"/>
    <property type="match status" value="1"/>
</dbReference>
<comment type="similarity">
    <text evidence="2 9">Belongs to the SecY/SEC61-alpha family.</text>
</comment>
<dbReference type="GeneID" id="5044216"/>
<dbReference type="RefSeq" id="XP_001458431.1">
    <property type="nucleotide sequence ID" value="XM_001458394.2"/>
</dbReference>
<dbReference type="PROSITE" id="PS00755">
    <property type="entry name" value="SECY_1"/>
    <property type="match status" value="1"/>
</dbReference>
<evidence type="ECO:0000313" key="12">
    <source>
        <dbReference type="EMBL" id="CAK91034.1"/>
    </source>
</evidence>
<evidence type="ECO:0000256" key="8">
    <source>
        <dbReference type="ARBA" id="ARBA00023136"/>
    </source>
</evidence>
<dbReference type="Pfam" id="PF00344">
    <property type="entry name" value="SecY"/>
    <property type="match status" value="1"/>
</dbReference>
<evidence type="ECO:0000256" key="4">
    <source>
        <dbReference type="ARBA" id="ARBA00022692"/>
    </source>
</evidence>
<dbReference type="OrthoDB" id="284516at2759"/>
<keyword evidence="8 10" id="KW-0472">Membrane</keyword>
<dbReference type="GO" id="GO:0008320">
    <property type="term" value="F:protein transmembrane transporter activity"/>
    <property type="evidence" value="ECO:0000318"/>
    <property type="project" value="GO_Central"/>
</dbReference>
<dbReference type="HOGENOM" id="CLU_031763_2_0_1"/>
<dbReference type="InterPro" id="IPR019561">
    <property type="entry name" value="Translocon_Sec61/SecY_plug_dom"/>
</dbReference>
<dbReference type="GO" id="GO:0031204">
    <property type="term" value="P:post-translational protein targeting to membrane, translocation"/>
    <property type="evidence" value="ECO:0000318"/>
    <property type="project" value="GO_Central"/>
</dbReference>
<dbReference type="Pfam" id="PF10559">
    <property type="entry name" value="Plug_translocon"/>
    <property type="match status" value="1"/>
</dbReference>
<proteinExistence type="inferred from homology"/>
<keyword evidence="3" id="KW-0813">Transport</keyword>
<dbReference type="GO" id="GO:0043022">
    <property type="term" value="F:ribosome binding"/>
    <property type="evidence" value="ECO:0000318"/>
    <property type="project" value="GO_Central"/>
</dbReference>
<keyword evidence="4 10" id="KW-0812">Transmembrane</keyword>
<dbReference type="KEGG" id="ptm:GSPATT00023762001"/>
<comment type="subcellular location">
    <subcellularLocation>
        <location evidence="1">Endomembrane system</location>
        <topology evidence="1">Multi-pass membrane protein</topology>
    </subcellularLocation>
</comment>
<evidence type="ECO:0000259" key="11">
    <source>
        <dbReference type="Pfam" id="PF10559"/>
    </source>
</evidence>
<feature type="transmembrane region" description="Helical" evidence="10">
    <location>
        <begin position="408"/>
        <end position="426"/>
    </location>
</feature>
<dbReference type="GO" id="GO:0006616">
    <property type="term" value="P:SRP-dependent cotranslational protein targeting to membrane, translocation"/>
    <property type="evidence" value="ECO:0000318"/>
    <property type="project" value="GO_Central"/>
</dbReference>
<feature type="transmembrane region" description="Helical" evidence="10">
    <location>
        <begin position="284"/>
        <end position="304"/>
    </location>
</feature>
<evidence type="ECO:0000256" key="10">
    <source>
        <dbReference type="SAM" id="Phobius"/>
    </source>
</evidence>
<name>A0E6W7_PARTE</name>
<feature type="transmembrane region" description="Helical" evidence="10">
    <location>
        <begin position="118"/>
        <end position="136"/>
    </location>
</feature>
<feature type="transmembrane region" description="Helical" evidence="10">
    <location>
        <begin position="246"/>
        <end position="264"/>
    </location>
</feature>
<dbReference type="Proteomes" id="UP000000600">
    <property type="component" value="Unassembled WGS sequence"/>
</dbReference>
<sequence>MPSKTKILNYMRPAMAIIPDVAEPERRILFKYRALWTAIATLLYLICSQIPLYGIYKASAGDPFYWLRVILASNRGTLMELGISPMVTASMIMQLLAGAKLIDVDQNVKEDKQLYSGAQKLLGILIAFGEAFAYVWSGMYGDLDKLGAGNAILIIIQLVFSAIVMIMIDELLSKGYGIGNSGTSLFIAINICENIMWKAFSPITHRTELGLEYEGAIIALFHGLFIRDDKVAAIQSAILRDSLPNLTNLLATVLVFMIVIYFQGFKSEEDQHHIQSNCSIPQTFQSFSKLLWFQIFYFLSQILYRNFRGNFLIRLLGHWQELDNGQTVPIGGLVYYVSPPRSISEAIFDPIHTILYTAFILGTCAVFSKTWIDVSGSSPKDVAKQLKEQDMQIVGYRDSSMKDVLKRYIPIAASFGGMCIGALTILADFLGAIGSGTGILLSVTIIYGYFETLKKEKEQGTLELF</sequence>
<dbReference type="FunCoup" id="A0E6W7">
    <property type="interactions" value="1096"/>
</dbReference>
<keyword evidence="7" id="KW-0811">Translocation</keyword>
<keyword evidence="13" id="KW-1185">Reference proteome</keyword>
<protein>
    <recommendedName>
        <fullName evidence="11">Translocon Sec61/SecY plug domain-containing protein</fullName>
    </recommendedName>
</protein>
<dbReference type="GO" id="GO:0005784">
    <property type="term" value="C:Sec61 translocon complex"/>
    <property type="evidence" value="ECO:0000318"/>
    <property type="project" value="GO_Central"/>
</dbReference>
<dbReference type="eggNOG" id="KOG1373">
    <property type="taxonomic scope" value="Eukaryota"/>
</dbReference>
<dbReference type="GO" id="GO:0005048">
    <property type="term" value="F:signal sequence binding"/>
    <property type="evidence" value="ECO:0000318"/>
    <property type="project" value="GO_Central"/>
</dbReference>
<dbReference type="PANTHER" id="PTHR10906">
    <property type="entry name" value="SECY/SEC61-ALPHA FAMILY MEMBER"/>
    <property type="match status" value="1"/>
</dbReference>
<feature type="transmembrane region" description="Helical" evidence="10">
    <location>
        <begin position="432"/>
        <end position="450"/>
    </location>
</feature>
<dbReference type="EMBL" id="CT868661">
    <property type="protein sequence ID" value="CAK91034.1"/>
    <property type="molecule type" value="Genomic_DNA"/>
</dbReference>
<feature type="domain" description="Translocon Sec61/SecY plug" evidence="11">
    <location>
        <begin position="42"/>
        <end position="76"/>
    </location>
</feature>
<dbReference type="STRING" id="5888.A0E6W7"/>
<feature type="transmembrane region" description="Helical" evidence="10">
    <location>
        <begin position="148"/>
        <end position="168"/>
    </location>
</feature>
<evidence type="ECO:0000256" key="3">
    <source>
        <dbReference type="ARBA" id="ARBA00022448"/>
    </source>
</evidence>
<keyword evidence="6 10" id="KW-1133">Transmembrane helix</keyword>
<dbReference type="NCBIfam" id="TIGR00967">
    <property type="entry name" value="3a0501s007"/>
    <property type="match status" value="1"/>
</dbReference>
<dbReference type="Gene3D" id="1.10.3370.10">
    <property type="entry name" value="SecY subunit domain"/>
    <property type="match status" value="1"/>
</dbReference>
<reference evidence="12 13" key="1">
    <citation type="journal article" date="2006" name="Nature">
        <title>Global trends of whole-genome duplications revealed by the ciliate Paramecium tetraurelia.</title>
        <authorList>
            <consortium name="Genoscope"/>
            <person name="Aury J.-M."/>
            <person name="Jaillon O."/>
            <person name="Duret L."/>
            <person name="Noel B."/>
            <person name="Jubin C."/>
            <person name="Porcel B.M."/>
            <person name="Segurens B."/>
            <person name="Daubin V."/>
            <person name="Anthouard V."/>
            <person name="Aiach N."/>
            <person name="Arnaiz O."/>
            <person name="Billaut A."/>
            <person name="Beisson J."/>
            <person name="Blanc I."/>
            <person name="Bouhouche K."/>
            <person name="Camara F."/>
            <person name="Duharcourt S."/>
            <person name="Guigo R."/>
            <person name="Gogendeau D."/>
            <person name="Katinka M."/>
            <person name="Keller A.-M."/>
            <person name="Kissmehl R."/>
            <person name="Klotz C."/>
            <person name="Koll F."/>
            <person name="Le Moue A."/>
            <person name="Lepere C."/>
            <person name="Malinsky S."/>
            <person name="Nowacki M."/>
            <person name="Nowak J.K."/>
            <person name="Plattner H."/>
            <person name="Poulain J."/>
            <person name="Ruiz F."/>
            <person name="Serrano V."/>
            <person name="Zagulski M."/>
            <person name="Dessen P."/>
            <person name="Betermier M."/>
            <person name="Weissenbach J."/>
            <person name="Scarpelli C."/>
            <person name="Schachter V."/>
            <person name="Sperling L."/>
            <person name="Meyer E."/>
            <person name="Cohen J."/>
            <person name="Wincker P."/>
        </authorList>
    </citation>
    <scope>NUCLEOTIDE SEQUENCE [LARGE SCALE GENOMIC DNA]</scope>
    <source>
        <strain evidence="12 13">Stock d4-2</strain>
    </source>
</reference>
<dbReference type="InterPro" id="IPR030659">
    <property type="entry name" value="SecY_CS"/>
</dbReference>
<dbReference type="InParanoid" id="A0E6W7"/>
<dbReference type="AlphaFoldDB" id="A0E6W7"/>
<evidence type="ECO:0000256" key="6">
    <source>
        <dbReference type="ARBA" id="ARBA00022989"/>
    </source>
</evidence>
<gene>
    <name evidence="12" type="ORF">GSPATT00023762001</name>
</gene>
<dbReference type="InterPro" id="IPR002208">
    <property type="entry name" value="SecY/SEC61-alpha"/>
</dbReference>
<evidence type="ECO:0000256" key="7">
    <source>
        <dbReference type="ARBA" id="ARBA00023010"/>
    </source>
</evidence>